<feature type="transmembrane region" description="Helical" evidence="1">
    <location>
        <begin position="251"/>
        <end position="274"/>
    </location>
</feature>
<proteinExistence type="predicted"/>
<dbReference type="VEuPathDB" id="FungiDB:SDRG_08693"/>
<evidence type="ECO:0000313" key="2">
    <source>
        <dbReference type="EMBL" id="EQC33585.1"/>
    </source>
</evidence>
<dbReference type="InParanoid" id="T0QIN6"/>
<dbReference type="OMA" id="TTIPAMH"/>
<keyword evidence="1" id="KW-1133">Transmembrane helix</keyword>
<dbReference type="RefSeq" id="XP_008612808.1">
    <property type="nucleotide sequence ID" value="XM_008614586.1"/>
</dbReference>
<feature type="transmembrane region" description="Helical" evidence="1">
    <location>
        <begin position="107"/>
        <end position="129"/>
    </location>
</feature>
<organism evidence="2 3">
    <name type="scientific">Saprolegnia diclina (strain VS20)</name>
    <dbReference type="NCBI Taxonomy" id="1156394"/>
    <lineage>
        <taxon>Eukaryota</taxon>
        <taxon>Sar</taxon>
        <taxon>Stramenopiles</taxon>
        <taxon>Oomycota</taxon>
        <taxon>Saprolegniomycetes</taxon>
        <taxon>Saprolegniales</taxon>
        <taxon>Saprolegniaceae</taxon>
        <taxon>Saprolegnia</taxon>
    </lineage>
</organism>
<accession>T0QIN6</accession>
<dbReference type="EMBL" id="JH767158">
    <property type="protein sequence ID" value="EQC33585.1"/>
    <property type="molecule type" value="Genomic_DNA"/>
</dbReference>
<keyword evidence="3" id="KW-1185">Reference proteome</keyword>
<keyword evidence="1" id="KW-0812">Transmembrane</keyword>
<reference evidence="2 3" key="1">
    <citation type="submission" date="2012-04" db="EMBL/GenBank/DDBJ databases">
        <title>The Genome Sequence of Saprolegnia declina VS20.</title>
        <authorList>
            <consortium name="The Broad Institute Genome Sequencing Platform"/>
            <person name="Russ C."/>
            <person name="Nusbaum C."/>
            <person name="Tyler B."/>
            <person name="van West P."/>
            <person name="Dieguez-Uribeondo J."/>
            <person name="de Bruijn I."/>
            <person name="Tripathy S."/>
            <person name="Jiang R."/>
            <person name="Young S.K."/>
            <person name="Zeng Q."/>
            <person name="Gargeya S."/>
            <person name="Fitzgerald M."/>
            <person name="Haas B."/>
            <person name="Abouelleil A."/>
            <person name="Alvarado L."/>
            <person name="Arachchi H.M."/>
            <person name="Berlin A."/>
            <person name="Chapman S.B."/>
            <person name="Goldberg J."/>
            <person name="Griggs A."/>
            <person name="Gujja S."/>
            <person name="Hansen M."/>
            <person name="Howarth C."/>
            <person name="Imamovic A."/>
            <person name="Larimer J."/>
            <person name="McCowen C."/>
            <person name="Montmayeur A."/>
            <person name="Murphy C."/>
            <person name="Neiman D."/>
            <person name="Pearson M."/>
            <person name="Priest M."/>
            <person name="Roberts A."/>
            <person name="Saif S."/>
            <person name="Shea T."/>
            <person name="Sisk P."/>
            <person name="Sykes S."/>
            <person name="Wortman J."/>
            <person name="Nusbaum C."/>
            <person name="Birren B."/>
        </authorList>
    </citation>
    <scope>NUCLEOTIDE SEQUENCE [LARGE SCALE GENOMIC DNA]</scope>
    <source>
        <strain evidence="2 3">VS20</strain>
    </source>
</reference>
<evidence type="ECO:0000256" key="1">
    <source>
        <dbReference type="SAM" id="Phobius"/>
    </source>
</evidence>
<feature type="transmembrane region" description="Helical" evidence="1">
    <location>
        <begin position="169"/>
        <end position="190"/>
    </location>
</feature>
<dbReference type="GeneID" id="19949420"/>
<protein>
    <submittedName>
        <fullName evidence="2">Uncharacterized protein</fullName>
    </submittedName>
</protein>
<gene>
    <name evidence="2" type="ORF">SDRG_08693</name>
</gene>
<name>T0QIN6_SAPDV</name>
<feature type="transmembrane region" description="Helical" evidence="1">
    <location>
        <begin position="202"/>
        <end position="231"/>
    </location>
</feature>
<dbReference type="Proteomes" id="UP000030762">
    <property type="component" value="Unassembled WGS sequence"/>
</dbReference>
<dbReference type="OrthoDB" id="5586934at2759"/>
<dbReference type="AlphaFoldDB" id="T0QIN6"/>
<feature type="transmembrane region" description="Helical" evidence="1">
    <location>
        <begin position="81"/>
        <end position="101"/>
    </location>
</feature>
<keyword evidence="1" id="KW-0472">Membrane</keyword>
<feature type="transmembrane region" description="Helical" evidence="1">
    <location>
        <begin position="50"/>
        <end position="69"/>
    </location>
</feature>
<feature type="transmembrane region" description="Helical" evidence="1">
    <location>
        <begin position="12"/>
        <end position="30"/>
    </location>
</feature>
<evidence type="ECO:0000313" key="3">
    <source>
        <dbReference type="Proteomes" id="UP000030762"/>
    </source>
</evidence>
<sequence length="299" mass="32689">MGIESQAWSLPLRITMAVALAAMLVVNGIHSVSGDMRIAALANPNLLTPSTMFFVLLGPIYVSLVGFVGRECYAPNTTIPAMHRVYVCFILSCVCNVAYLSCFVGGYTHVAFVAIFIMWLALFAAYLVIEDSVEPIVVTSMLLSSNANHAFATSSLADVLWIRTPLTLYWAWTCAAATVALNVSIEALGVHEMSIYIFWCGMWVLANTLILIGTGDVPFAFVAFYTLLAIARKSAELTDRLVPQNPNYTEHYAVQVMATVGAFVFGSLFVFLVLHKWWRGDAFPRLLSASSRGTYGSLP</sequence>